<dbReference type="PANTHER" id="PTHR43811:SF19">
    <property type="entry name" value="39 KDA FK506-BINDING NUCLEAR PROTEIN"/>
    <property type="match status" value="1"/>
</dbReference>
<dbReference type="Gene3D" id="3.10.50.40">
    <property type="match status" value="1"/>
</dbReference>
<gene>
    <name evidence="9" type="ORF">HMPREF9304_00500</name>
</gene>
<feature type="signal peptide" evidence="7">
    <location>
        <begin position="1"/>
        <end position="20"/>
    </location>
</feature>
<dbReference type="OrthoDB" id="9814548at2"/>
<dbReference type="InterPro" id="IPR036944">
    <property type="entry name" value="PPIase_FKBP_N_sf"/>
</dbReference>
<dbReference type="AlphaFoldDB" id="A0A098YUT8"/>
<reference evidence="9 10" key="1">
    <citation type="submission" date="2014-07" db="EMBL/GenBank/DDBJ databases">
        <authorList>
            <person name="McCorrison J."/>
            <person name="Sanka R."/>
            <person name="Torralba M."/>
            <person name="Gillis M."/>
            <person name="Haft D.H."/>
            <person name="Methe B."/>
            <person name="Sutton G."/>
            <person name="Nelson K.E."/>
        </authorList>
    </citation>
    <scope>NUCLEOTIDE SEQUENCE [LARGE SCALE GENOMIC DNA]</scope>
    <source>
        <strain evidence="9 10">S9-PR14</strain>
    </source>
</reference>
<evidence type="ECO:0000256" key="6">
    <source>
        <dbReference type="RuleBase" id="RU003915"/>
    </source>
</evidence>
<dbReference type="Gene3D" id="1.10.287.460">
    <property type="entry name" value="Peptidyl-prolyl cis-trans isomerase, FKBP-type, N-terminal domain"/>
    <property type="match status" value="1"/>
</dbReference>
<protein>
    <recommendedName>
        <fullName evidence="6">Peptidyl-prolyl cis-trans isomerase</fullName>
        <ecNumber evidence="6">5.2.1.8</ecNumber>
    </recommendedName>
</protein>
<dbReference type="SUPFAM" id="SSF54534">
    <property type="entry name" value="FKBP-like"/>
    <property type="match status" value="1"/>
</dbReference>
<dbReference type="Pfam" id="PF00254">
    <property type="entry name" value="FKBP_C"/>
    <property type="match status" value="1"/>
</dbReference>
<dbReference type="InterPro" id="IPR001179">
    <property type="entry name" value="PPIase_FKBP_dom"/>
</dbReference>
<dbReference type="InterPro" id="IPR000774">
    <property type="entry name" value="PPIase_FKBP_N"/>
</dbReference>
<dbReference type="EMBL" id="JRPQ01000006">
    <property type="protein sequence ID" value="KGI23112.1"/>
    <property type="molecule type" value="Genomic_DNA"/>
</dbReference>
<evidence type="ECO:0000256" key="4">
    <source>
        <dbReference type="ARBA" id="ARBA00023235"/>
    </source>
</evidence>
<evidence type="ECO:0000256" key="5">
    <source>
        <dbReference type="PROSITE-ProRule" id="PRU00277"/>
    </source>
</evidence>
<dbReference type="Proteomes" id="UP000029723">
    <property type="component" value="Unassembled WGS sequence"/>
</dbReference>
<evidence type="ECO:0000313" key="10">
    <source>
        <dbReference type="Proteomes" id="UP000029723"/>
    </source>
</evidence>
<dbReference type="EC" id="5.2.1.8" evidence="6"/>
<organism evidence="9 10">
    <name type="scientific">Hoylesella timonensis S9-PR14</name>
    <dbReference type="NCBI Taxonomy" id="1401062"/>
    <lineage>
        <taxon>Bacteria</taxon>
        <taxon>Pseudomonadati</taxon>
        <taxon>Bacteroidota</taxon>
        <taxon>Bacteroidia</taxon>
        <taxon>Bacteroidales</taxon>
        <taxon>Prevotellaceae</taxon>
        <taxon>Hoylesella</taxon>
    </lineage>
</organism>
<evidence type="ECO:0000256" key="7">
    <source>
        <dbReference type="SAM" id="SignalP"/>
    </source>
</evidence>
<evidence type="ECO:0000256" key="2">
    <source>
        <dbReference type="ARBA" id="ARBA00006577"/>
    </source>
</evidence>
<feature type="chain" id="PRO_5001942866" description="Peptidyl-prolyl cis-trans isomerase" evidence="7">
    <location>
        <begin position="21"/>
        <end position="303"/>
    </location>
</feature>
<keyword evidence="3 5" id="KW-0697">Rotamase</keyword>
<comment type="similarity">
    <text evidence="2 6">Belongs to the FKBP-type PPIase family.</text>
</comment>
<keyword evidence="7" id="KW-0732">Signal</keyword>
<evidence type="ECO:0000313" key="9">
    <source>
        <dbReference type="EMBL" id="KGI23112.1"/>
    </source>
</evidence>
<proteinExistence type="inferred from homology"/>
<keyword evidence="4 5" id="KW-0413">Isomerase</keyword>
<sequence length="303" mass="33857">MKKIILFSLCFLAISINSWGTTDKKKHQKKQTKSTAQAILTPQDSLSFATGMAATNGLLPFLQHEYGVDEAHMNEFLTAFQEALEQVDTPEFKARHAGQAIARMVKSRILPQTTEAFKGTPEEINTKIFEQGFMAGIQNDTTIYTVNQASELFRERATAAKEAKEKAYKDANTAWLKNNSTQPGVKTTQSGLQYKIITAGTGEVPQKEDKVTVKYEGKTIDGKIFDSSYQRNPQTTSFRCDQVIKGWTEALSMMPVGSKWELYIPQELAYGARQAGQIQPYSTLIFTVELISVEKTTKPESKK</sequence>
<comment type="caution">
    <text evidence="9">The sequence shown here is derived from an EMBL/GenBank/DDBJ whole genome shotgun (WGS) entry which is preliminary data.</text>
</comment>
<evidence type="ECO:0000256" key="3">
    <source>
        <dbReference type="ARBA" id="ARBA00023110"/>
    </source>
</evidence>
<accession>A0A098YUT8</accession>
<name>A0A098YUT8_9BACT</name>
<evidence type="ECO:0000256" key="1">
    <source>
        <dbReference type="ARBA" id="ARBA00000971"/>
    </source>
</evidence>
<dbReference type="GO" id="GO:0003755">
    <property type="term" value="F:peptidyl-prolyl cis-trans isomerase activity"/>
    <property type="evidence" value="ECO:0007669"/>
    <property type="project" value="UniProtKB-UniRule"/>
</dbReference>
<dbReference type="GO" id="GO:0006457">
    <property type="term" value="P:protein folding"/>
    <property type="evidence" value="ECO:0007669"/>
    <property type="project" value="InterPro"/>
</dbReference>
<dbReference type="PANTHER" id="PTHR43811">
    <property type="entry name" value="FKBP-TYPE PEPTIDYL-PROLYL CIS-TRANS ISOMERASE FKPA"/>
    <property type="match status" value="1"/>
</dbReference>
<dbReference type="Pfam" id="PF01346">
    <property type="entry name" value="FKBP_N"/>
    <property type="match status" value="1"/>
</dbReference>
<feature type="domain" description="PPIase FKBP-type" evidence="8">
    <location>
        <begin position="208"/>
        <end position="294"/>
    </location>
</feature>
<comment type="catalytic activity">
    <reaction evidence="1 5 6">
        <text>[protein]-peptidylproline (omega=180) = [protein]-peptidylproline (omega=0)</text>
        <dbReference type="Rhea" id="RHEA:16237"/>
        <dbReference type="Rhea" id="RHEA-COMP:10747"/>
        <dbReference type="Rhea" id="RHEA-COMP:10748"/>
        <dbReference type="ChEBI" id="CHEBI:83833"/>
        <dbReference type="ChEBI" id="CHEBI:83834"/>
        <dbReference type="EC" id="5.2.1.8"/>
    </reaction>
</comment>
<dbReference type="PROSITE" id="PS50059">
    <property type="entry name" value="FKBP_PPIASE"/>
    <property type="match status" value="1"/>
</dbReference>
<evidence type="ECO:0000259" key="8">
    <source>
        <dbReference type="PROSITE" id="PS50059"/>
    </source>
</evidence>
<dbReference type="InterPro" id="IPR046357">
    <property type="entry name" value="PPIase_dom_sf"/>
</dbReference>
<dbReference type="RefSeq" id="WP_036925658.1">
    <property type="nucleotide sequence ID" value="NZ_JRPQ01000006.1"/>
</dbReference>